<dbReference type="WBParaSite" id="MCU_010025-RA">
    <property type="protein sequence ID" value="MCU_010025-RA"/>
    <property type="gene ID" value="MCU_010025"/>
</dbReference>
<protein>
    <submittedName>
        <fullName evidence="1">PH domain-containing protein</fullName>
    </submittedName>
</protein>
<sequence>AHANCATASTPSALAKLRFSYTRWRRRWWWRRFTLTTLRLKPNHLKFFHTQTRTLIGEVREGERVVSTGDRSVPPPNTHLR</sequence>
<organism evidence="1">
    <name type="scientific">Mesocestoides corti</name>
    <name type="common">Flatworm</name>
    <dbReference type="NCBI Taxonomy" id="53468"/>
    <lineage>
        <taxon>Eukaryota</taxon>
        <taxon>Metazoa</taxon>
        <taxon>Spiralia</taxon>
        <taxon>Lophotrochozoa</taxon>
        <taxon>Platyhelminthes</taxon>
        <taxon>Cestoda</taxon>
        <taxon>Eucestoda</taxon>
        <taxon>Cyclophyllidea</taxon>
        <taxon>Mesocestoididae</taxon>
        <taxon>Mesocestoides</taxon>
    </lineage>
</organism>
<reference evidence="1" key="1">
    <citation type="submission" date="2019-11" db="UniProtKB">
        <authorList>
            <consortium name="WormBaseParasite"/>
        </authorList>
    </citation>
    <scope>IDENTIFICATION</scope>
</reference>
<dbReference type="AlphaFoldDB" id="A0A5K3FNC2"/>
<proteinExistence type="predicted"/>
<evidence type="ECO:0000313" key="1">
    <source>
        <dbReference type="WBParaSite" id="MCU_010025-RA"/>
    </source>
</evidence>
<name>A0A5K3FNC2_MESCO</name>
<accession>A0A5K3FNC2</accession>